<dbReference type="Pfam" id="PF13938">
    <property type="entry name" value="DUF4213"/>
    <property type="match status" value="1"/>
</dbReference>
<evidence type="ECO:0000313" key="4">
    <source>
        <dbReference type="Proteomes" id="UP000599523"/>
    </source>
</evidence>
<protein>
    <recommendedName>
        <fullName evidence="5">Heavy-metal chelation domain-containing protein</fullName>
    </recommendedName>
</protein>
<dbReference type="Pfam" id="PF04016">
    <property type="entry name" value="DUF364"/>
    <property type="match status" value="1"/>
</dbReference>
<reference evidence="3" key="1">
    <citation type="submission" date="2019-12" db="EMBL/GenBank/DDBJ databases">
        <title>Comparative genomics gives insights into the taxonomy of the Azoarcus-Aromatoleum group and reveals separate origins of nif in the plant-associated Azoarcus and non-plant-associated Aromatoleum sub-groups.</title>
        <authorList>
            <person name="Lafos M."/>
            <person name="Maluk M."/>
            <person name="Batista M."/>
            <person name="Junghare M."/>
            <person name="Carmona M."/>
            <person name="Faoro H."/>
            <person name="Cruz L.M."/>
            <person name="Battistoni F."/>
            <person name="De Souza E."/>
            <person name="Pedrosa F."/>
            <person name="Chen W.-M."/>
            <person name="Poole P.S."/>
            <person name="Dixon R.A."/>
            <person name="James E.K."/>
        </authorList>
    </citation>
    <scope>NUCLEOTIDE SEQUENCE</scope>
    <source>
        <strain evidence="3">NSC3</strain>
    </source>
</reference>
<dbReference type="SUPFAM" id="SSF159713">
    <property type="entry name" value="Dhaf3308-like"/>
    <property type="match status" value="1"/>
</dbReference>
<proteinExistence type="predicted"/>
<dbReference type="Gene3D" id="3.30.390.100">
    <property type="match status" value="1"/>
</dbReference>
<evidence type="ECO:0008006" key="5">
    <source>
        <dbReference type="Google" id="ProtNLM"/>
    </source>
</evidence>
<dbReference type="RefSeq" id="WP_168988176.1">
    <property type="nucleotide sequence ID" value="NZ_CAWPHM010000282.1"/>
</dbReference>
<evidence type="ECO:0000259" key="1">
    <source>
        <dbReference type="Pfam" id="PF04016"/>
    </source>
</evidence>
<organism evidence="3 4">
    <name type="scientific">Azoarcus taiwanensis</name>
    <dbReference type="NCBI Taxonomy" id="666964"/>
    <lineage>
        <taxon>Bacteria</taxon>
        <taxon>Pseudomonadati</taxon>
        <taxon>Pseudomonadota</taxon>
        <taxon>Betaproteobacteria</taxon>
        <taxon>Rhodocyclales</taxon>
        <taxon>Zoogloeaceae</taxon>
        <taxon>Azoarcus</taxon>
    </lineage>
</organism>
<dbReference type="AlphaFoldDB" id="A0A972JBG2"/>
<evidence type="ECO:0000259" key="2">
    <source>
        <dbReference type="Pfam" id="PF13938"/>
    </source>
</evidence>
<evidence type="ECO:0000313" key="3">
    <source>
        <dbReference type="EMBL" id="NMG03427.1"/>
    </source>
</evidence>
<feature type="domain" description="Putative heavy-metal chelation" evidence="1">
    <location>
        <begin position="129"/>
        <end position="259"/>
    </location>
</feature>
<keyword evidence="4" id="KW-1185">Reference proteome</keyword>
<dbReference type="EMBL" id="WTVM01000056">
    <property type="protein sequence ID" value="NMG03427.1"/>
    <property type="molecule type" value="Genomic_DNA"/>
</dbReference>
<accession>A0A972JBG2</accession>
<name>A0A972JBG2_9RHOO</name>
<dbReference type="Gene3D" id="3.40.50.11590">
    <property type="match status" value="1"/>
</dbReference>
<feature type="domain" description="DUF4213" evidence="2">
    <location>
        <begin position="35"/>
        <end position="104"/>
    </location>
</feature>
<gene>
    <name evidence="3" type="ORF">GPA21_10650</name>
</gene>
<sequence length="279" mass="29947">MRIVEAFIDCFERAADAGLRPRIRRVCLPRPEVVDSRRGEFCALQLDDGTLGLSYVLLDDTLERLHASTALEAMTGREALELARGWASTDNVSRTLGFAAINALTRSLFDRAGFAPGSKADSLGGIDPSPGDHVGMVGHFTPLIPRVLASGARLTVIELKTELLGEHEGYRVTANADELGNCNKVLCTSTVLLNDTLDSILGRCRGAERLVLLGPGASCLPDPLFSRGVDGLAGSWIVDPGGVVESLARGESWSQHARKFVLLRDDYPGLDALLARLRG</sequence>
<dbReference type="InterPro" id="IPR007161">
    <property type="entry name" value="DUF364"/>
</dbReference>
<dbReference type="Proteomes" id="UP000599523">
    <property type="component" value="Unassembled WGS sequence"/>
</dbReference>
<comment type="caution">
    <text evidence="3">The sequence shown here is derived from an EMBL/GenBank/DDBJ whole genome shotgun (WGS) entry which is preliminary data.</text>
</comment>
<dbReference type="InterPro" id="IPR025251">
    <property type="entry name" value="DUF4213"/>
</dbReference>